<protein>
    <submittedName>
        <fullName evidence="2">Uncharacterized protein</fullName>
    </submittedName>
</protein>
<proteinExistence type="predicted"/>
<gene>
    <name evidence="1" type="ORF">MM415A02830_0008</name>
    <name evidence="2" type="ORF">MM415B03058_0013</name>
</gene>
<accession>A0A6M3L0T8</accession>
<evidence type="ECO:0000313" key="2">
    <source>
        <dbReference type="EMBL" id="QJA87045.1"/>
    </source>
</evidence>
<dbReference type="EMBL" id="MT142678">
    <property type="protein sequence ID" value="QJA87045.1"/>
    <property type="molecule type" value="Genomic_DNA"/>
</dbReference>
<reference evidence="2" key="1">
    <citation type="submission" date="2020-03" db="EMBL/GenBank/DDBJ databases">
        <title>The deep terrestrial virosphere.</title>
        <authorList>
            <person name="Holmfeldt K."/>
            <person name="Nilsson E."/>
            <person name="Simone D."/>
            <person name="Lopez-Fernandez M."/>
            <person name="Wu X."/>
            <person name="de Brujin I."/>
            <person name="Lundin D."/>
            <person name="Andersson A."/>
            <person name="Bertilsson S."/>
            <person name="Dopson M."/>
        </authorList>
    </citation>
    <scope>NUCLEOTIDE SEQUENCE</scope>
    <source>
        <strain evidence="1">MM415A02830</strain>
        <strain evidence="2">MM415B03058</strain>
    </source>
</reference>
<sequence length="63" mass="7033">MKHIVIWNRGKDEAHYVVCEDRAKTEALLAELVGDALNEGINCYELGVKLEWATTVTVKITSS</sequence>
<evidence type="ECO:0000313" key="1">
    <source>
        <dbReference type="EMBL" id="QJA72240.1"/>
    </source>
</evidence>
<name>A0A6M3L0T8_9ZZZZ</name>
<dbReference type="EMBL" id="MT141935">
    <property type="protein sequence ID" value="QJA72240.1"/>
    <property type="molecule type" value="Genomic_DNA"/>
</dbReference>
<dbReference type="AlphaFoldDB" id="A0A6M3L0T8"/>
<organism evidence="2">
    <name type="scientific">viral metagenome</name>
    <dbReference type="NCBI Taxonomy" id="1070528"/>
    <lineage>
        <taxon>unclassified sequences</taxon>
        <taxon>metagenomes</taxon>
        <taxon>organismal metagenomes</taxon>
    </lineage>
</organism>